<organism evidence="2 3">
    <name type="scientific">Phanerochaete carnosa (strain HHB-10118-sp)</name>
    <name type="common">White-rot fungus</name>
    <name type="synonym">Peniophora carnosa</name>
    <dbReference type="NCBI Taxonomy" id="650164"/>
    <lineage>
        <taxon>Eukaryota</taxon>
        <taxon>Fungi</taxon>
        <taxon>Dikarya</taxon>
        <taxon>Basidiomycota</taxon>
        <taxon>Agaricomycotina</taxon>
        <taxon>Agaricomycetes</taxon>
        <taxon>Polyporales</taxon>
        <taxon>Phanerochaetaceae</taxon>
        <taxon>Phanerochaete</taxon>
    </lineage>
</organism>
<dbReference type="GeneID" id="18920602"/>
<reference evidence="2 3" key="1">
    <citation type="journal article" date="2012" name="BMC Genomics">
        <title>Comparative genomics of the white-rot fungi, Phanerochaete carnosa and P. chrysosporium, to elucidate the genetic basis of the distinct wood types they colonize.</title>
        <authorList>
            <person name="Suzuki H."/>
            <person name="MacDonald J."/>
            <person name="Syed K."/>
            <person name="Salamov A."/>
            <person name="Hori C."/>
            <person name="Aerts A."/>
            <person name="Henrissat B."/>
            <person name="Wiebenga A."/>
            <person name="vanKuyk P.A."/>
            <person name="Barry K."/>
            <person name="Lindquist E."/>
            <person name="LaButti K."/>
            <person name="Lapidus A."/>
            <person name="Lucas S."/>
            <person name="Coutinho P."/>
            <person name="Gong Y."/>
            <person name="Samejima M."/>
            <person name="Mahadevan R."/>
            <person name="Abou-Zaid M."/>
            <person name="de Vries R.P."/>
            <person name="Igarashi K."/>
            <person name="Yadav J.S."/>
            <person name="Grigoriev I.V."/>
            <person name="Master E.R."/>
        </authorList>
    </citation>
    <scope>NUCLEOTIDE SEQUENCE [LARGE SCALE GENOMIC DNA]</scope>
    <source>
        <strain evidence="2 3">HHB-10118-sp</strain>
    </source>
</reference>
<dbReference type="HOGENOM" id="CLU_021108_0_1_1"/>
<dbReference type="RefSeq" id="XP_007391384.1">
    <property type="nucleotide sequence ID" value="XM_007391322.1"/>
</dbReference>
<gene>
    <name evidence="2" type="ORF">PHACADRAFT_88495</name>
</gene>
<evidence type="ECO:0000256" key="1">
    <source>
        <dbReference type="SAM" id="MobiDB-lite"/>
    </source>
</evidence>
<dbReference type="OrthoDB" id="3222453at2759"/>
<evidence type="ECO:0000313" key="2">
    <source>
        <dbReference type="EMBL" id="EKM58791.1"/>
    </source>
</evidence>
<accession>K5V7S7</accession>
<keyword evidence="3" id="KW-1185">Reference proteome</keyword>
<feature type="compositionally biased region" description="Basic and acidic residues" evidence="1">
    <location>
        <begin position="241"/>
        <end position="252"/>
    </location>
</feature>
<name>K5V7S7_PHACS</name>
<sequence length="352" mass="38481">MFRWFRPLSAPDEIYASSLQTLHLGHALWYPEPHESGEPQIGDVGFIHEGAFIRLFNLDLSAPEKKVTFWEPPYEITEPLPPGVLKIDRRHRPLVPDHYCSHGVESKELHASANITAGANVSAALTANYTCKAAQGAILALKSEAHAETVFENAVLENYIARHHDGWYAYAKDVLGHRFKQESLIVVRGWVKTEADWAVAAFSNASTSVSASVEGNAGGVAGAGIGGSHSRSVTGPRVQRQGRDYLADASRPRPAEPIRDQCVLVKRYMLRKRLVILKKIVAGADYHRLPGAGDERGGSGGKGVVVQEEEDLIDANMLEFKGEGEAPDLLEILLDYMLEVCPPKPSDVCSAK</sequence>
<feature type="region of interest" description="Disordered" evidence="1">
    <location>
        <begin position="223"/>
        <end position="252"/>
    </location>
</feature>
<proteinExistence type="predicted"/>
<evidence type="ECO:0000313" key="3">
    <source>
        <dbReference type="Proteomes" id="UP000008370"/>
    </source>
</evidence>
<dbReference type="Proteomes" id="UP000008370">
    <property type="component" value="Unassembled WGS sequence"/>
</dbReference>
<dbReference type="KEGG" id="pco:PHACADRAFT_88495"/>
<dbReference type="EMBL" id="JH930469">
    <property type="protein sequence ID" value="EKM58791.1"/>
    <property type="molecule type" value="Genomic_DNA"/>
</dbReference>
<dbReference type="AlphaFoldDB" id="K5V7S7"/>
<protein>
    <submittedName>
        <fullName evidence="2">Uncharacterized protein</fullName>
    </submittedName>
</protein>
<dbReference type="InParanoid" id="K5V7S7"/>